<evidence type="ECO:0000313" key="1">
    <source>
        <dbReference type="EMBL" id="TWW74569.1"/>
    </source>
</evidence>
<organism evidence="1 2">
    <name type="scientific">Takifugu flavidus</name>
    <name type="common">sansaifugu</name>
    <dbReference type="NCBI Taxonomy" id="433684"/>
    <lineage>
        <taxon>Eukaryota</taxon>
        <taxon>Metazoa</taxon>
        <taxon>Chordata</taxon>
        <taxon>Craniata</taxon>
        <taxon>Vertebrata</taxon>
        <taxon>Euteleostomi</taxon>
        <taxon>Actinopterygii</taxon>
        <taxon>Neopterygii</taxon>
        <taxon>Teleostei</taxon>
        <taxon>Neoteleostei</taxon>
        <taxon>Acanthomorphata</taxon>
        <taxon>Eupercaria</taxon>
        <taxon>Tetraodontiformes</taxon>
        <taxon>Tetradontoidea</taxon>
        <taxon>Tetraodontidae</taxon>
        <taxon>Takifugu</taxon>
    </lineage>
</organism>
<dbReference type="PROSITE" id="PS51257">
    <property type="entry name" value="PROKAR_LIPOPROTEIN"/>
    <property type="match status" value="1"/>
</dbReference>
<reference evidence="1 2" key="1">
    <citation type="submission" date="2019-04" db="EMBL/GenBank/DDBJ databases">
        <title>Chromosome genome assembly for Takifugu flavidus.</title>
        <authorList>
            <person name="Xiao S."/>
        </authorList>
    </citation>
    <scope>NUCLEOTIDE SEQUENCE [LARGE SCALE GENOMIC DNA]</scope>
    <source>
        <strain evidence="1">HTHZ2018</strain>
        <tissue evidence="1">Muscle</tissue>
    </source>
</reference>
<gene>
    <name evidence="1" type="ORF">D4764_14G0005720</name>
</gene>
<name>A0A5C6P6J8_9TELE</name>
<evidence type="ECO:0000313" key="2">
    <source>
        <dbReference type="Proteomes" id="UP000324091"/>
    </source>
</evidence>
<keyword evidence="2" id="KW-1185">Reference proteome</keyword>
<protein>
    <submittedName>
        <fullName evidence="1">Uncharacterized protein</fullName>
    </submittedName>
</protein>
<sequence>MSKRCSTCEESSRTTPDIIWWSRLWTSNSLTASCGKYTAIKELLLRRYSQSAAERDKLLSLPGLGDGSAGDLMDSMLSLLGSDKGRFLFPHIFLCQLPHPVRAALANSPSLAAGDFRGLAEEADRVLLTARRTSVQSVLVDSR</sequence>
<dbReference type="EMBL" id="RHFK02000006">
    <property type="protein sequence ID" value="TWW74569.1"/>
    <property type="molecule type" value="Genomic_DNA"/>
</dbReference>
<accession>A0A5C6P6J8</accession>
<proteinExistence type="predicted"/>
<comment type="caution">
    <text evidence="1">The sequence shown here is derived from an EMBL/GenBank/DDBJ whole genome shotgun (WGS) entry which is preliminary data.</text>
</comment>
<dbReference type="AlphaFoldDB" id="A0A5C6P6J8"/>
<dbReference type="Proteomes" id="UP000324091">
    <property type="component" value="Chromosome 14"/>
</dbReference>